<accession>A0AAW2G1Q0</accession>
<dbReference type="EMBL" id="JADYXP020000007">
    <property type="protein sequence ID" value="KAL0120057.1"/>
    <property type="molecule type" value="Genomic_DNA"/>
</dbReference>
<dbReference type="Proteomes" id="UP001430953">
    <property type="component" value="Unassembled WGS sequence"/>
</dbReference>
<keyword evidence="1" id="KW-1133">Transmembrane helix</keyword>
<gene>
    <name evidence="2" type="ORF">PUN28_008029</name>
</gene>
<dbReference type="AlphaFoldDB" id="A0AAW2G1Q0"/>
<organism evidence="2 3">
    <name type="scientific">Cardiocondyla obscurior</name>
    <dbReference type="NCBI Taxonomy" id="286306"/>
    <lineage>
        <taxon>Eukaryota</taxon>
        <taxon>Metazoa</taxon>
        <taxon>Ecdysozoa</taxon>
        <taxon>Arthropoda</taxon>
        <taxon>Hexapoda</taxon>
        <taxon>Insecta</taxon>
        <taxon>Pterygota</taxon>
        <taxon>Neoptera</taxon>
        <taxon>Endopterygota</taxon>
        <taxon>Hymenoptera</taxon>
        <taxon>Apocrita</taxon>
        <taxon>Aculeata</taxon>
        <taxon>Formicoidea</taxon>
        <taxon>Formicidae</taxon>
        <taxon>Myrmicinae</taxon>
        <taxon>Cardiocondyla</taxon>
    </lineage>
</organism>
<evidence type="ECO:0000256" key="1">
    <source>
        <dbReference type="SAM" id="Phobius"/>
    </source>
</evidence>
<protein>
    <submittedName>
        <fullName evidence="2">Uncharacterized protein</fullName>
    </submittedName>
</protein>
<reference evidence="2 3" key="1">
    <citation type="submission" date="2023-03" db="EMBL/GenBank/DDBJ databases">
        <title>High recombination rates correlate with genetic variation in Cardiocondyla obscurior ants.</title>
        <authorList>
            <person name="Errbii M."/>
        </authorList>
    </citation>
    <scope>NUCLEOTIDE SEQUENCE [LARGE SCALE GENOMIC DNA]</scope>
    <source>
        <strain evidence="2">Alpha-2009</strain>
        <tissue evidence="2">Whole body</tissue>
    </source>
</reference>
<comment type="caution">
    <text evidence="2">The sequence shown here is derived from an EMBL/GenBank/DDBJ whole genome shotgun (WGS) entry which is preliminary data.</text>
</comment>
<keyword evidence="3" id="KW-1185">Reference proteome</keyword>
<evidence type="ECO:0000313" key="3">
    <source>
        <dbReference type="Proteomes" id="UP001430953"/>
    </source>
</evidence>
<evidence type="ECO:0000313" key="2">
    <source>
        <dbReference type="EMBL" id="KAL0120057.1"/>
    </source>
</evidence>
<proteinExistence type="predicted"/>
<name>A0AAW2G1Q0_9HYME</name>
<keyword evidence="1" id="KW-0812">Transmembrane</keyword>
<sequence>MIKHRKRAPQISSRHKILSAKLSRSCSRRHSWEDLTQHLTKTWLIFCFLFLFAVVACIFHRFNIVPTLEFRRYEEIIR</sequence>
<feature type="transmembrane region" description="Helical" evidence="1">
    <location>
        <begin position="43"/>
        <end position="62"/>
    </location>
</feature>
<keyword evidence="1" id="KW-0472">Membrane</keyword>